<dbReference type="RefSeq" id="WP_329779986.1">
    <property type="nucleotide sequence ID" value="NZ_JAYJJU010000007.1"/>
</dbReference>
<organism evidence="2 3">
    <name type="scientific">[Mycobacterium] nativiensis</name>
    <dbReference type="NCBI Taxonomy" id="2855503"/>
    <lineage>
        <taxon>Bacteria</taxon>
        <taxon>Bacillati</taxon>
        <taxon>Actinomycetota</taxon>
        <taxon>Actinomycetes</taxon>
        <taxon>Mycobacteriales</taxon>
        <taxon>Mycobacteriaceae</taxon>
        <taxon>Mycolicibacter</taxon>
    </lineage>
</organism>
<dbReference type="InterPro" id="IPR010621">
    <property type="entry name" value="DUF1214"/>
</dbReference>
<keyword evidence="3" id="KW-1185">Reference proteome</keyword>
<protein>
    <recommendedName>
        <fullName evidence="1">DUF1214 domain-containing protein</fullName>
    </recommendedName>
</protein>
<reference evidence="2 3" key="1">
    <citation type="submission" date="2023-12" db="EMBL/GenBank/DDBJ databases">
        <title>Description of new species of Mycobacterium terrae complex isolated from sewage at the Sao Paulo Zoological Park Foundation in Brazil.</title>
        <authorList>
            <person name="Romagnoli C.L."/>
            <person name="Conceicao E.C."/>
            <person name="Machado E."/>
            <person name="Barreto L.B.P.F."/>
            <person name="Sharma A."/>
            <person name="Silva N.M."/>
            <person name="Marques L.E."/>
            <person name="Juliana M.A."/>
            <person name="Lourenco M.C.S."/>
            <person name="Digiampietri L.A."/>
            <person name="Suffys P.N."/>
            <person name="Viana-Niero C."/>
        </authorList>
    </citation>
    <scope>NUCLEOTIDE SEQUENCE [LARGE SCALE GENOMIC DNA]</scope>
    <source>
        <strain evidence="2 3">MYC340</strain>
    </source>
</reference>
<proteinExistence type="predicted"/>
<evidence type="ECO:0000313" key="2">
    <source>
        <dbReference type="EMBL" id="MEB3031831.1"/>
    </source>
</evidence>
<sequence length="370" mass="41207">MTNPLSTNTEQGRGEVAAWSEFVESLRSAGEQIANSTAGLDDVERADGFRALLRAVANQLGRFEVDRERPELVEFNGRRQKFLMDNPDFRYWVADLRAGGRYRITGNRGDASYLSITAYAQSGMMDVQANARIDSDSITFDETGGYELLVGGEAPAEGDWIGLPEGASVLWVRHFHDDWRTDELGWCAIEPVEAPPVPAPIDPAQFSNQIRGLAGLTSALPMVIAATTAAELQQPNELRHWSELAGGAVFTEPNIHYVRGGWQLSPGEALFIEGDRVTCRYWNILAYSRFLNSLDYRYRPISYTGATATDFDGRYRFVLAAEDPGLDDADWIDTEGRPAGIVMMRFLQADHPPQLPTVQLVRLDELRDSR</sequence>
<evidence type="ECO:0000259" key="1">
    <source>
        <dbReference type="Pfam" id="PF06742"/>
    </source>
</evidence>
<gene>
    <name evidence="2" type="ORF">KV113_09700</name>
</gene>
<accession>A0ABU5XV11</accession>
<feature type="domain" description="DUF1214" evidence="1">
    <location>
        <begin position="280"/>
        <end position="349"/>
    </location>
</feature>
<dbReference type="EMBL" id="JAYJJU010000007">
    <property type="protein sequence ID" value="MEB3031831.1"/>
    <property type="molecule type" value="Genomic_DNA"/>
</dbReference>
<name>A0ABU5XV11_9MYCO</name>
<feature type="domain" description="DUF1214" evidence="1">
    <location>
        <begin position="96"/>
        <end position="172"/>
    </location>
</feature>
<evidence type="ECO:0000313" key="3">
    <source>
        <dbReference type="Proteomes" id="UP001298593"/>
    </source>
</evidence>
<dbReference type="Proteomes" id="UP001298593">
    <property type="component" value="Unassembled WGS sequence"/>
</dbReference>
<comment type="caution">
    <text evidence="2">The sequence shown here is derived from an EMBL/GenBank/DDBJ whole genome shotgun (WGS) entry which is preliminary data.</text>
</comment>
<dbReference type="Pfam" id="PF06742">
    <property type="entry name" value="DUF1214"/>
    <property type="match status" value="2"/>
</dbReference>